<dbReference type="SUPFAM" id="SSF46458">
    <property type="entry name" value="Globin-like"/>
    <property type="match status" value="1"/>
</dbReference>
<evidence type="ECO:0000256" key="3">
    <source>
        <dbReference type="ARBA" id="ARBA00004496"/>
    </source>
</evidence>
<dbReference type="GO" id="GO:0046872">
    <property type="term" value="F:metal ion binding"/>
    <property type="evidence" value="ECO:0007669"/>
    <property type="project" value="UniProtKB-KW"/>
</dbReference>
<evidence type="ECO:0000256" key="7">
    <source>
        <dbReference type="ARBA" id="ARBA00022617"/>
    </source>
</evidence>
<evidence type="ECO:0000259" key="15">
    <source>
        <dbReference type="PROSITE" id="PS01033"/>
    </source>
</evidence>
<evidence type="ECO:0000256" key="5">
    <source>
        <dbReference type="ARBA" id="ARBA00011738"/>
    </source>
</evidence>
<dbReference type="GO" id="GO:0020037">
    <property type="term" value="F:heme binding"/>
    <property type="evidence" value="ECO:0007669"/>
    <property type="project" value="InterPro"/>
</dbReference>
<evidence type="ECO:0000256" key="6">
    <source>
        <dbReference type="ARBA" id="ARBA00022490"/>
    </source>
</evidence>
<feature type="domain" description="Globin" evidence="15">
    <location>
        <begin position="81"/>
        <end position="203"/>
    </location>
</feature>
<dbReference type="Gene3D" id="1.10.490.10">
    <property type="entry name" value="Globins"/>
    <property type="match status" value="1"/>
</dbReference>
<evidence type="ECO:0000313" key="16">
    <source>
        <dbReference type="EMBL" id="PKU72709.1"/>
    </source>
</evidence>
<keyword evidence="9" id="KW-0560">Oxidoreductase</keyword>
<sequence length="397" mass="43609">MQSTIKNDASRVLSTGNNGGLSTGEASLMDDSLGLPNPLGQENETNIIATVSIDPKPGKQIAACSNLEKTINGLDGSELIAFSEEEEALMLKSWNTMKKDIATLGLKFLLRMFEIAPLAAKLFSFMRDSQIPLEKNPKLKVHAISVFIMTCEEAAKLRTTGKVTMRETTMKKIGLKRVVYGVFDEHFEALFEPSITVVAANHEVINVGNVGDATICQEDKAVECLEEGYEPSVHVKYGKKRSNAARRNLFAPKFRNENHFVVDNKKVMRLSKIELTIGKMKSILDVDAGSNLNHEDAVAEYNVIISTEINEVSAATKTGESIEDGEIIECKLKHVVIVPVVNVDSNTNNNKIGTTSAKRKLGKELKMLGPVKLMTRCRKLDVRNKDKADGVCSPSNQ</sequence>
<keyword evidence="8 13" id="KW-0479">Metal-binding</keyword>
<comment type="catalytic activity">
    <reaction evidence="12">
        <text>Fe(III)-heme b-[protein] + nitric oxide + H2O = Fe(II)-heme b-[protein] + nitrite + 2 H(+)</text>
        <dbReference type="Rhea" id="RHEA:77711"/>
        <dbReference type="Rhea" id="RHEA-COMP:18975"/>
        <dbReference type="Rhea" id="RHEA-COMP:18976"/>
        <dbReference type="ChEBI" id="CHEBI:15377"/>
        <dbReference type="ChEBI" id="CHEBI:15378"/>
        <dbReference type="ChEBI" id="CHEBI:16301"/>
        <dbReference type="ChEBI" id="CHEBI:16480"/>
        <dbReference type="ChEBI" id="CHEBI:55376"/>
        <dbReference type="ChEBI" id="CHEBI:60344"/>
    </reaction>
    <physiologicalReaction direction="right-to-left" evidence="12">
        <dbReference type="Rhea" id="RHEA:77713"/>
    </physiologicalReaction>
</comment>
<proteinExistence type="inferred from homology"/>
<dbReference type="AlphaFoldDB" id="A0A2I0WAL8"/>
<dbReference type="PROSITE" id="PS00208">
    <property type="entry name" value="PLANT_GLOBIN"/>
    <property type="match status" value="1"/>
</dbReference>
<reference evidence="16 17" key="1">
    <citation type="journal article" date="2016" name="Sci. Rep.">
        <title>The Dendrobium catenatum Lindl. genome sequence provides insights into polysaccharide synthase, floral development and adaptive evolution.</title>
        <authorList>
            <person name="Zhang G.Q."/>
            <person name="Xu Q."/>
            <person name="Bian C."/>
            <person name="Tsai W.C."/>
            <person name="Yeh C.M."/>
            <person name="Liu K.W."/>
            <person name="Yoshida K."/>
            <person name="Zhang L.S."/>
            <person name="Chang S.B."/>
            <person name="Chen F."/>
            <person name="Shi Y."/>
            <person name="Su Y.Y."/>
            <person name="Zhang Y.Q."/>
            <person name="Chen L.J."/>
            <person name="Yin Y."/>
            <person name="Lin M."/>
            <person name="Huang H."/>
            <person name="Deng H."/>
            <person name="Wang Z.W."/>
            <person name="Zhu S.L."/>
            <person name="Zhao X."/>
            <person name="Deng C."/>
            <person name="Niu S.C."/>
            <person name="Huang J."/>
            <person name="Wang M."/>
            <person name="Liu G.H."/>
            <person name="Yang H.J."/>
            <person name="Xiao X.J."/>
            <person name="Hsiao Y.Y."/>
            <person name="Wu W.L."/>
            <person name="Chen Y.Y."/>
            <person name="Mitsuda N."/>
            <person name="Ohme-Takagi M."/>
            <person name="Luo Y.B."/>
            <person name="Van de Peer Y."/>
            <person name="Liu Z.J."/>
        </authorList>
    </citation>
    <scope>NUCLEOTIDE SEQUENCE [LARGE SCALE GENOMIC DNA]</scope>
    <source>
        <tissue evidence="16">The whole plant</tissue>
    </source>
</reference>
<keyword evidence="10 13" id="KW-0408">Iron</keyword>
<evidence type="ECO:0000256" key="8">
    <source>
        <dbReference type="ARBA" id="ARBA00022723"/>
    </source>
</evidence>
<evidence type="ECO:0000256" key="4">
    <source>
        <dbReference type="ARBA" id="ARBA00007609"/>
    </source>
</evidence>
<keyword evidence="11" id="KW-0539">Nucleus</keyword>
<dbReference type="EMBL" id="KZ502810">
    <property type="protein sequence ID" value="PKU72709.1"/>
    <property type="molecule type" value="Genomic_DNA"/>
</dbReference>
<organism evidence="16 17">
    <name type="scientific">Dendrobium catenatum</name>
    <dbReference type="NCBI Taxonomy" id="906689"/>
    <lineage>
        <taxon>Eukaryota</taxon>
        <taxon>Viridiplantae</taxon>
        <taxon>Streptophyta</taxon>
        <taxon>Embryophyta</taxon>
        <taxon>Tracheophyta</taxon>
        <taxon>Spermatophyta</taxon>
        <taxon>Magnoliopsida</taxon>
        <taxon>Liliopsida</taxon>
        <taxon>Asparagales</taxon>
        <taxon>Orchidaceae</taxon>
        <taxon>Epidendroideae</taxon>
        <taxon>Malaxideae</taxon>
        <taxon>Dendrobiinae</taxon>
        <taxon>Dendrobium</taxon>
    </lineage>
</organism>
<evidence type="ECO:0000256" key="13">
    <source>
        <dbReference type="RuleBase" id="RU000625"/>
    </source>
</evidence>
<evidence type="ECO:0000256" key="11">
    <source>
        <dbReference type="ARBA" id="ARBA00023242"/>
    </source>
</evidence>
<comment type="subcellular location">
    <subcellularLocation>
        <location evidence="3">Cytoplasm</location>
    </subcellularLocation>
    <subcellularLocation>
        <location evidence="2">Nucleus</location>
    </subcellularLocation>
</comment>
<evidence type="ECO:0000256" key="14">
    <source>
        <dbReference type="SAM" id="MobiDB-lite"/>
    </source>
</evidence>
<dbReference type="InterPro" id="IPR009050">
    <property type="entry name" value="Globin-like_sf"/>
</dbReference>
<dbReference type="PANTHER" id="PTHR22924:SF98">
    <property type="entry name" value="NON-SYMBIOTIC HEMOGLOBIN 3"/>
    <property type="match status" value="1"/>
</dbReference>
<dbReference type="Pfam" id="PF00042">
    <property type="entry name" value="Globin"/>
    <property type="match status" value="1"/>
</dbReference>
<dbReference type="GO" id="GO:0016491">
    <property type="term" value="F:oxidoreductase activity"/>
    <property type="evidence" value="ECO:0007669"/>
    <property type="project" value="UniProtKB-KW"/>
</dbReference>
<comment type="similarity">
    <text evidence="4 13">Belongs to the plant globin family.</text>
</comment>
<dbReference type="GO" id="GO:0005634">
    <property type="term" value="C:nucleus"/>
    <property type="evidence" value="ECO:0007669"/>
    <property type="project" value="UniProtKB-SubCell"/>
</dbReference>
<name>A0A2I0WAL8_9ASPA</name>
<dbReference type="PROSITE" id="PS01033">
    <property type="entry name" value="GLOBIN"/>
    <property type="match status" value="1"/>
</dbReference>
<gene>
    <name evidence="16" type="primary">HB</name>
    <name evidence="16" type="ORF">MA16_Dca007429</name>
</gene>
<evidence type="ECO:0000313" key="17">
    <source>
        <dbReference type="Proteomes" id="UP000233837"/>
    </source>
</evidence>
<evidence type="ECO:0000256" key="2">
    <source>
        <dbReference type="ARBA" id="ARBA00004123"/>
    </source>
</evidence>
<comment type="subunit">
    <text evidence="5">Homodimer.</text>
</comment>
<keyword evidence="7 13" id="KW-0349">Heme</keyword>
<dbReference type="InterPro" id="IPR000971">
    <property type="entry name" value="Globin"/>
</dbReference>
<dbReference type="STRING" id="906689.A0A2I0WAL8"/>
<evidence type="ECO:0000256" key="9">
    <source>
        <dbReference type="ARBA" id="ARBA00023002"/>
    </source>
</evidence>
<evidence type="ECO:0000256" key="10">
    <source>
        <dbReference type="ARBA" id="ARBA00023004"/>
    </source>
</evidence>
<dbReference type="GO" id="GO:0005737">
    <property type="term" value="C:cytoplasm"/>
    <property type="evidence" value="ECO:0007669"/>
    <property type="project" value="UniProtKB-SubCell"/>
</dbReference>
<keyword evidence="6" id="KW-0963">Cytoplasm</keyword>
<dbReference type="GO" id="GO:0019825">
    <property type="term" value="F:oxygen binding"/>
    <property type="evidence" value="ECO:0007669"/>
    <property type="project" value="InterPro"/>
</dbReference>
<evidence type="ECO:0000256" key="12">
    <source>
        <dbReference type="ARBA" id="ARBA00048118"/>
    </source>
</evidence>
<dbReference type="Proteomes" id="UP000233837">
    <property type="component" value="Unassembled WGS sequence"/>
</dbReference>
<dbReference type="InterPro" id="IPR001032">
    <property type="entry name" value="Leghaemoglobin-like"/>
</dbReference>
<protein>
    <submittedName>
        <fullName evidence="16">Non-symbiotic hemoglobin</fullName>
    </submittedName>
</protein>
<reference evidence="16 17" key="2">
    <citation type="journal article" date="2017" name="Nature">
        <title>The Apostasia genome and the evolution of orchids.</title>
        <authorList>
            <person name="Zhang G.Q."/>
            <person name="Liu K.W."/>
            <person name="Li Z."/>
            <person name="Lohaus R."/>
            <person name="Hsiao Y.Y."/>
            <person name="Niu S.C."/>
            <person name="Wang J.Y."/>
            <person name="Lin Y.C."/>
            <person name="Xu Q."/>
            <person name="Chen L.J."/>
            <person name="Yoshida K."/>
            <person name="Fujiwara S."/>
            <person name="Wang Z.W."/>
            <person name="Zhang Y.Q."/>
            <person name="Mitsuda N."/>
            <person name="Wang M."/>
            <person name="Liu G.H."/>
            <person name="Pecoraro L."/>
            <person name="Huang H.X."/>
            <person name="Xiao X.J."/>
            <person name="Lin M."/>
            <person name="Wu X.Y."/>
            <person name="Wu W.L."/>
            <person name="Chen Y.Y."/>
            <person name="Chang S.B."/>
            <person name="Sakamoto S."/>
            <person name="Ohme-Takagi M."/>
            <person name="Yagi M."/>
            <person name="Zeng S.J."/>
            <person name="Shen C.Y."/>
            <person name="Yeh C.M."/>
            <person name="Luo Y.B."/>
            <person name="Tsai W.C."/>
            <person name="Van de Peer Y."/>
            <person name="Liu Z.J."/>
        </authorList>
    </citation>
    <scope>NUCLEOTIDE SEQUENCE [LARGE SCALE GENOMIC DNA]</scope>
    <source>
        <tissue evidence="16">The whole plant</tissue>
    </source>
</reference>
<evidence type="ECO:0000256" key="1">
    <source>
        <dbReference type="ARBA" id="ARBA00001970"/>
    </source>
</evidence>
<keyword evidence="17" id="KW-1185">Reference proteome</keyword>
<feature type="region of interest" description="Disordered" evidence="14">
    <location>
        <begin position="1"/>
        <end position="27"/>
    </location>
</feature>
<dbReference type="PANTHER" id="PTHR22924">
    <property type="entry name" value="LEGHEMOGLOBIN-RELATED"/>
    <property type="match status" value="1"/>
</dbReference>
<feature type="compositionally biased region" description="Polar residues" evidence="14">
    <location>
        <begin position="1"/>
        <end position="16"/>
    </location>
</feature>
<accession>A0A2I0WAL8</accession>
<dbReference type="InterPro" id="IPR012292">
    <property type="entry name" value="Globin/Proto"/>
</dbReference>
<comment type="cofactor">
    <cofactor evidence="1">
        <name>heme b</name>
        <dbReference type="ChEBI" id="CHEBI:60344"/>
    </cofactor>
</comment>
<dbReference type="InterPro" id="IPR019824">
    <property type="entry name" value="Leghaemoglobin_Fe_BS"/>
</dbReference>
<dbReference type="PRINTS" id="PR00188">
    <property type="entry name" value="PLANTGLOBIN"/>
</dbReference>